<feature type="compositionally biased region" description="Polar residues" evidence="2">
    <location>
        <begin position="79"/>
        <end position="88"/>
    </location>
</feature>
<feature type="domain" description="EF-hand" evidence="3">
    <location>
        <begin position="304"/>
        <end position="334"/>
    </location>
</feature>
<comment type="caution">
    <text evidence="4">The sequence shown here is derived from an EMBL/GenBank/DDBJ whole genome shotgun (WGS) entry which is preliminary data.</text>
</comment>
<evidence type="ECO:0000313" key="4">
    <source>
        <dbReference type="EMBL" id="KAF0741007.1"/>
    </source>
</evidence>
<dbReference type="SUPFAM" id="SSF47473">
    <property type="entry name" value="EF-hand"/>
    <property type="match status" value="1"/>
</dbReference>
<feature type="compositionally biased region" description="Basic and acidic residues" evidence="2">
    <location>
        <begin position="115"/>
        <end position="129"/>
    </location>
</feature>
<feature type="domain" description="EF-hand" evidence="3">
    <location>
        <begin position="173"/>
        <end position="208"/>
    </location>
</feature>
<feature type="compositionally biased region" description="Basic and acidic residues" evidence="2">
    <location>
        <begin position="62"/>
        <end position="73"/>
    </location>
</feature>
<dbReference type="Pfam" id="PF13202">
    <property type="entry name" value="EF-hand_5"/>
    <property type="match status" value="1"/>
</dbReference>
<sequence length="373" mass="41979">MGAGGSALLKTEQQKPVDASDINDGDWEAAKAEIVRLRRLLTQYDAEESSFESPNRYNGDGLRSRARSDESLEGRMLWSQGTQPNTASDRAISPPRRTESSSCSENNVRALLSPPREHSSMESRQDGSWKRSSSSNAVVKAQESWPFHDKDDEKEMSSPATSLLDQIRIKVFERCDNLRTSFLKIDVDRSGYISEEEFRFCMANMGLELTDEQFMLLQASYPHKEAPGEVDKGIGYLEFVRIMTDELKYEPGSGEEEEADNYFRLTTAGSAFRSTSERPKDRQADLAKIRQTFVHQVFGLFSSMKEAFKAADRDGSGYIELNEFVVLLRNTLGIDADAGHAKDLLALFDTNNDGKLAYSEFVKCLQAHHTSRF</sequence>
<dbReference type="Pfam" id="PF13499">
    <property type="entry name" value="EF-hand_7"/>
    <property type="match status" value="1"/>
</dbReference>
<dbReference type="InterPro" id="IPR002048">
    <property type="entry name" value="EF_hand_dom"/>
</dbReference>
<gene>
    <name evidence="4" type="ORF">Ae201684_003579</name>
</gene>
<keyword evidence="5" id="KW-1185">Reference proteome</keyword>
<proteinExistence type="predicted"/>
<dbReference type="InterPro" id="IPR011992">
    <property type="entry name" value="EF-hand-dom_pair"/>
</dbReference>
<reference evidence="4 5" key="1">
    <citation type="submission" date="2019-07" db="EMBL/GenBank/DDBJ databases">
        <title>Genomics analysis of Aphanomyces spp. identifies a new class of oomycete effector associated with host adaptation.</title>
        <authorList>
            <person name="Gaulin E."/>
        </authorList>
    </citation>
    <scope>NUCLEOTIDE SEQUENCE [LARGE SCALE GENOMIC DNA]</scope>
    <source>
        <strain evidence="4 5">ATCC 201684</strain>
    </source>
</reference>
<dbReference type="VEuPathDB" id="FungiDB:AeMF1_018530"/>
<accession>A0A6G0XLE5</accession>
<dbReference type="AlphaFoldDB" id="A0A6G0XLE5"/>
<name>A0A6G0XLE5_9STRA</name>
<dbReference type="PANTHER" id="PTHR20875:SF0">
    <property type="entry name" value="GH12158P"/>
    <property type="match status" value="1"/>
</dbReference>
<dbReference type="PROSITE" id="PS00018">
    <property type="entry name" value="EF_HAND_1"/>
    <property type="match status" value="3"/>
</dbReference>
<feature type="compositionally biased region" description="Basic and acidic residues" evidence="2">
    <location>
        <begin position="146"/>
        <end position="156"/>
    </location>
</feature>
<feature type="domain" description="EF-hand" evidence="3">
    <location>
        <begin position="336"/>
        <end position="371"/>
    </location>
</feature>
<organism evidence="4 5">
    <name type="scientific">Aphanomyces euteiches</name>
    <dbReference type="NCBI Taxonomy" id="100861"/>
    <lineage>
        <taxon>Eukaryota</taxon>
        <taxon>Sar</taxon>
        <taxon>Stramenopiles</taxon>
        <taxon>Oomycota</taxon>
        <taxon>Saprolegniomycetes</taxon>
        <taxon>Saprolegniales</taxon>
        <taxon>Verrucalvaceae</taxon>
        <taxon>Aphanomyces</taxon>
    </lineage>
</organism>
<dbReference type="InterPro" id="IPR018247">
    <property type="entry name" value="EF_Hand_1_Ca_BS"/>
</dbReference>
<protein>
    <recommendedName>
        <fullName evidence="3">EF-hand domain-containing protein</fullName>
    </recommendedName>
</protein>
<keyword evidence="1" id="KW-0106">Calcium</keyword>
<dbReference type="Proteomes" id="UP000481153">
    <property type="component" value="Unassembled WGS sequence"/>
</dbReference>
<dbReference type="PROSITE" id="PS50222">
    <property type="entry name" value="EF_HAND_2"/>
    <property type="match status" value="3"/>
</dbReference>
<dbReference type="Gene3D" id="1.10.238.10">
    <property type="entry name" value="EF-hand"/>
    <property type="match status" value="2"/>
</dbReference>
<evidence type="ECO:0000259" key="3">
    <source>
        <dbReference type="PROSITE" id="PS50222"/>
    </source>
</evidence>
<feature type="region of interest" description="Disordered" evidence="2">
    <location>
        <begin position="45"/>
        <end position="159"/>
    </location>
</feature>
<dbReference type="InterPro" id="IPR052603">
    <property type="entry name" value="EFCB6"/>
</dbReference>
<evidence type="ECO:0000313" key="5">
    <source>
        <dbReference type="Proteomes" id="UP000481153"/>
    </source>
</evidence>
<feature type="region of interest" description="Disordered" evidence="2">
    <location>
        <begin position="1"/>
        <end position="26"/>
    </location>
</feature>
<dbReference type="EMBL" id="VJMJ01000041">
    <property type="protein sequence ID" value="KAF0741007.1"/>
    <property type="molecule type" value="Genomic_DNA"/>
</dbReference>
<dbReference type="SMART" id="SM00054">
    <property type="entry name" value="EFh"/>
    <property type="match status" value="3"/>
</dbReference>
<dbReference type="GO" id="GO:0005509">
    <property type="term" value="F:calcium ion binding"/>
    <property type="evidence" value="ECO:0007669"/>
    <property type="project" value="InterPro"/>
</dbReference>
<evidence type="ECO:0000256" key="1">
    <source>
        <dbReference type="ARBA" id="ARBA00022837"/>
    </source>
</evidence>
<dbReference type="CDD" id="cd00051">
    <property type="entry name" value="EFh"/>
    <property type="match status" value="1"/>
</dbReference>
<evidence type="ECO:0000256" key="2">
    <source>
        <dbReference type="SAM" id="MobiDB-lite"/>
    </source>
</evidence>
<dbReference type="PANTHER" id="PTHR20875">
    <property type="entry name" value="EF-HAND CALCIUM-BINDING DOMAIN-CONTAINING PROTEIN 6-RELATED"/>
    <property type="match status" value="1"/>
</dbReference>